<gene>
    <name evidence="8" type="ORF">E5222_03555</name>
</gene>
<dbReference type="OrthoDB" id="7388356at2"/>
<dbReference type="Pfam" id="PF02465">
    <property type="entry name" value="FliD_N"/>
    <property type="match status" value="1"/>
</dbReference>
<dbReference type="InterPro" id="IPR003481">
    <property type="entry name" value="FliD_N"/>
</dbReference>
<comment type="subunit">
    <text evidence="2 5">Homopentamer.</text>
</comment>
<dbReference type="RefSeq" id="WP_136692327.1">
    <property type="nucleotide sequence ID" value="NZ_SSHH01000001.1"/>
</dbReference>
<keyword evidence="8" id="KW-0969">Cilium</keyword>
<feature type="domain" description="Flagellar hook-associated protein 2 C-terminal" evidence="7">
    <location>
        <begin position="242"/>
        <end position="463"/>
    </location>
</feature>
<dbReference type="GO" id="GO:0009421">
    <property type="term" value="C:bacterial-type flagellum filament cap"/>
    <property type="evidence" value="ECO:0007669"/>
    <property type="project" value="InterPro"/>
</dbReference>
<name>A0A4T3F436_9SPHN</name>
<evidence type="ECO:0000259" key="6">
    <source>
        <dbReference type="Pfam" id="PF02465"/>
    </source>
</evidence>
<feature type="coiled-coil region" evidence="5">
    <location>
        <begin position="420"/>
        <end position="447"/>
    </location>
</feature>
<dbReference type="GO" id="GO:0071973">
    <property type="term" value="P:bacterial-type flagellum-dependent cell motility"/>
    <property type="evidence" value="ECO:0007669"/>
    <property type="project" value="TreeGrafter"/>
</dbReference>
<dbReference type="Proteomes" id="UP000309389">
    <property type="component" value="Unassembled WGS sequence"/>
</dbReference>
<dbReference type="PANTHER" id="PTHR30288">
    <property type="entry name" value="FLAGELLAR CAP/ASSEMBLY PROTEIN FLID"/>
    <property type="match status" value="1"/>
</dbReference>
<evidence type="ECO:0000259" key="7">
    <source>
        <dbReference type="Pfam" id="PF07195"/>
    </source>
</evidence>
<dbReference type="GO" id="GO:0009424">
    <property type="term" value="C:bacterial-type flagellum hook"/>
    <property type="evidence" value="ECO:0007669"/>
    <property type="project" value="UniProtKB-UniRule"/>
</dbReference>
<accession>A0A4T3F436</accession>
<evidence type="ECO:0000313" key="8">
    <source>
        <dbReference type="EMBL" id="TIX51541.1"/>
    </source>
</evidence>
<dbReference type="InterPro" id="IPR040026">
    <property type="entry name" value="FliD"/>
</dbReference>
<comment type="function">
    <text evidence="5">Required for morphogenesis and for the elongation of the flagellar filament by facilitating polymerization of the flagellin monomers at the tip of growing filament. Forms a capping structure, which prevents flagellin subunits (transported through the central channel of the flagellum) from leaking out without polymerization at the distal end.</text>
</comment>
<keyword evidence="5" id="KW-0964">Secreted</keyword>
<reference evidence="8 9" key="1">
    <citation type="submission" date="2019-04" db="EMBL/GenBank/DDBJ databases">
        <title>Altererythrobacter aquimixticola sp. nov., isolated from sediment of junction between the ocean and a freshwater spring.</title>
        <authorList>
            <person name="Yoon J.-H."/>
        </authorList>
    </citation>
    <scope>NUCLEOTIDE SEQUENCE [LARGE SCALE GENOMIC DNA]</scope>
    <source>
        <strain evidence="8 9">SSKS-13</strain>
    </source>
</reference>
<keyword evidence="9" id="KW-1185">Reference proteome</keyword>
<keyword evidence="8" id="KW-0282">Flagellum</keyword>
<keyword evidence="4 5" id="KW-0975">Bacterial flagellum</keyword>
<protein>
    <recommendedName>
        <fullName evidence="5">Flagellar hook-associated protein 2</fullName>
        <shortName evidence="5">HAP2</shortName>
    </recommendedName>
    <alternativeName>
        <fullName evidence="5">Flagellar cap protein</fullName>
    </alternativeName>
</protein>
<dbReference type="EMBL" id="SSHH01000001">
    <property type="protein sequence ID" value="TIX51541.1"/>
    <property type="molecule type" value="Genomic_DNA"/>
</dbReference>
<evidence type="ECO:0000256" key="5">
    <source>
        <dbReference type="RuleBase" id="RU362066"/>
    </source>
</evidence>
<dbReference type="Pfam" id="PF07195">
    <property type="entry name" value="FliD_C"/>
    <property type="match status" value="1"/>
</dbReference>
<dbReference type="GO" id="GO:0005576">
    <property type="term" value="C:extracellular region"/>
    <property type="evidence" value="ECO:0007669"/>
    <property type="project" value="UniProtKB-SubCell"/>
</dbReference>
<dbReference type="GO" id="GO:0007155">
    <property type="term" value="P:cell adhesion"/>
    <property type="evidence" value="ECO:0007669"/>
    <property type="project" value="InterPro"/>
</dbReference>
<evidence type="ECO:0000256" key="3">
    <source>
        <dbReference type="ARBA" id="ARBA00023054"/>
    </source>
</evidence>
<sequence>MESTTTSSIISALGGGSGVDMTKLANDLAEARFLSQVSQLESRSELLEARISAASTLKNQLSQLASALGDRIRNGNLAPSATIGNGSVAQVSVLAGGSGTGTYSLEVNQLAASQTLASQSYGASTDLVGEGELTIRFGSVSGGSFTEDTERTAAVISVSATDTLADVADKIRTSGSGLNAYVANTANGPQLVVKGATGEANGFVIEASGASAAAVPGTAAPGNIDYLAWDPSTDSGQLKASAQNAAYLFDGVAMTSAGNKVTGLPAGLVLSLTGTNSGAPTQIGFADKSSEITTMMGDFVAALNDISSSLAELGNPEGGELGNDPGARALRRALASLSTQVVMPNAGPGEPSTLADLGLKRTREGNFEFDGDRLRQTLADQPAATSAMFTTGLFGVFATVDSFARNVGSRTDPGSLGGSITRYSSQLERMDDRLAKIAEQQESLRERLVTNFTAADRRVAQSQSTLEFLKNQVAIWTANRN</sequence>
<feature type="domain" description="Flagellar hook-associated protein 2 N-terminal" evidence="6">
    <location>
        <begin position="17"/>
        <end position="114"/>
    </location>
</feature>
<keyword evidence="3 5" id="KW-0175">Coiled coil</keyword>
<proteinExistence type="inferred from homology"/>
<keyword evidence="8" id="KW-0966">Cell projection</keyword>
<comment type="similarity">
    <text evidence="1 5">Belongs to the FliD family.</text>
</comment>
<dbReference type="AlphaFoldDB" id="A0A4T3F436"/>
<dbReference type="InterPro" id="IPR010809">
    <property type="entry name" value="FliD_C"/>
</dbReference>
<evidence type="ECO:0000256" key="1">
    <source>
        <dbReference type="ARBA" id="ARBA00009764"/>
    </source>
</evidence>
<evidence type="ECO:0000256" key="4">
    <source>
        <dbReference type="ARBA" id="ARBA00023143"/>
    </source>
</evidence>
<evidence type="ECO:0000313" key="9">
    <source>
        <dbReference type="Proteomes" id="UP000309389"/>
    </source>
</evidence>
<evidence type="ECO:0000256" key="2">
    <source>
        <dbReference type="ARBA" id="ARBA00011255"/>
    </source>
</evidence>
<organism evidence="8 9">
    <name type="scientific">Alteraurantiacibacter aquimixticola</name>
    <dbReference type="NCBI Taxonomy" id="2489173"/>
    <lineage>
        <taxon>Bacteria</taxon>
        <taxon>Pseudomonadati</taxon>
        <taxon>Pseudomonadota</taxon>
        <taxon>Alphaproteobacteria</taxon>
        <taxon>Sphingomonadales</taxon>
        <taxon>Erythrobacteraceae</taxon>
        <taxon>Alteraurantiacibacter</taxon>
    </lineage>
</organism>
<comment type="caution">
    <text evidence="8">The sequence shown here is derived from an EMBL/GenBank/DDBJ whole genome shotgun (WGS) entry which is preliminary data.</text>
</comment>
<comment type="subcellular location">
    <subcellularLocation>
        <location evidence="5">Secreted</location>
    </subcellularLocation>
    <subcellularLocation>
        <location evidence="5">Bacterial flagellum</location>
    </subcellularLocation>
</comment>
<dbReference type="PANTHER" id="PTHR30288:SF0">
    <property type="entry name" value="FLAGELLAR HOOK-ASSOCIATED PROTEIN 2"/>
    <property type="match status" value="1"/>
</dbReference>